<reference evidence="6 7" key="1">
    <citation type="submission" date="2014-07" db="EMBL/GenBank/DDBJ databases">
        <title>Draft genome of Clostridium celerecrescens 152B isolated from sediments associated with methane hydrate from Krishna Godavari basin.</title>
        <authorList>
            <person name="Honkalas V.S."/>
            <person name="Dabir A.P."/>
            <person name="Arora P."/>
            <person name="Dhakephalkar P.K."/>
        </authorList>
    </citation>
    <scope>NUCLEOTIDE SEQUENCE [LARGE SCALE GENOMIC DNA]</scope>
    <source>
        <strain evidence="6 7">152B</strain>
    </source>
</reference>
<organism evidence="6 7">
    <name type="scientific">Lacrimispora celerecrescens</name>
    <dbReference type="NCBI Taxonomy" id="29354"/>
    <lineage>
        <taxon>Bacteria</taxon>
        <taxon>Bacillati</taxon>
        <taxon>Bacillota</taxon>
        <taxon>Clostridia</taxon>
        <taxon>Lachnospirales</taxon>
        <taxon>Lachnospiraceae</taxon>
        <taxon>Lacrimispora</taxon>
    </lineage>
</organism>
<accession>A0A084JPY5</accession>
<keyword evidence="7" id="KW-1185">Reference proteome</keyword>
<dbReference type="PROSITE" id="PS51257">
    <property type="entry name" value="PROKAR_LIPOPROTEIN"/>
    <property type="match status" value="1"/>
</dbReference>
<dbReference type="STRING" id="29354.IO98_06490"/>
<comment type="caution">
    <text evidence="6">The sequence shown here is derived from an EMBL/GenBank/DDBJ whole genome shotgun (WGS) entry which is preliminary data.</text>
</comment>
<protein>
    <recommendedName>
        <fullName evidence="8">ABC transporter substrate-binding protein</fullName>
    </recommendedName>
</protein>
<dbReference type="CDD" id="cd13585">
    <property type="entry name" value="PBP2_TMBP_like"/>
    <property type="match status" value="1"/>
</dbReference>
<evidence type="ECO:0000256" key="4">
    <source>
        <dbReference type="SAM" id="MobiDB-lite"/>
    </source>
</evidence>
<evidence type="ECO:0000256" key="1">
    <source>
        <dbReference type="ARBA" id="ARBA00008520"/>
    </source>
</evidence>
<dbReference type="Pfam" id="PF01547">
    <property type="entry name" value="SBP_bac_1"/>
    <property type="match status" value="1"/>
</dbReference>
<sequence length="429" mass="46333">MKKVVKRTLSMTMAATMALGLMVGCSSAKGEQKSESPAPQSDQKTEASGKPVTIKFWDGNWQEAVWPEVEAIWNKEHPDIKIEAEFQADLANDKYMLALKNGTAPDVLSCALDWVTTFGNAGLLAPLDEYVAKDSLDVNQFVKGANDASTVNGKLYGLPFRSETYVMFYNKDILSAAGYQTPPATWDEVKGVAAACTNGDVYGYGLCGTNYSNFSFQYITMLRSSGGDILNADNTASALGSDVAVQTAQLYKDLAAYAPASLLENDNIANRTLFASGKIAMYLSGIYDLAEIVKANPDLNFACTMVPTANGAERNTILGGWSVAVAESSKEKEAAWEFVKFLSRPDIAAIYTNTFTGTAEVAARYTDYPEEIIKPNADALQYANALPAVENIVGIRQAIMDNLQLMLSEDMSAEEASGLLDQATTKLLK</sequence>
<feature type="signal peptide" evidence="5">
    <location>
        <begin position="1"/>
        <end position="28"/>
    </location>
</feature>
<dbReference type="InterPro" id="IPR006059">
    <property type="entry name" value="SBP"/>
</dbReference>
<dbReference type="Gene3D" id="3.40.190.10">
    <property type="entry name" value="Periplasmic binding protein-like II"/>
    <property type="match status" value="2"/>
</dbReference>
<dbReference type="OrthoDB" id="362670at2"/>
<feature type="region of interest" description="Disordered" evidence="4">
    <location>
        <begin position="28"/>
        <end position="49"/>
    </location>
</feature>
<dbReference type="Proteomes" id="UP000028525">
    <property type="component" value="Unassembled WGS sequence"/>
</dbReference>
<evidence type="ECO:0000313" key="7">
    <source>
        <dbReference type="Proteomes" id="UP000028525"/>
    </source>
</evidence>
<dbReference type="PANTHER" id="PTHR30061:SF50">
    <property type="entry name" value="MALTOSE_MALTODEXTRIN-BINDING PERIPLASMIC PROTEIN"/>
    <property type="match status" value="1"/>
</dbReference>
<dbReference type="PANTHER" id="PTHR30061">
    <property type="entry name" value="MALTOSE-BINDING PERIPLASMIC PROTEIN"/>
    <property type="match status" value="1"/>
</dbReference>
<evidence type="ECO:0000256" key="5">
    <source>
        <dbReference type="SAM" id="SignalP"/>
    </source>
</evidence>
<dbReference type="GO" id="GO:0055052">
    <property type="term" value="C:ATP-binding cassette (ABC) transporter complex, substrate-binding subunit-containing"/>
    <property type="evidence" value="ECO:0007669"/>
    <property type="project" value="TreeGrafter"/>
</dbReference>
<dbReference type="EMBL" id="JPME01000008">
    <property type="protein sequence ID" value="KEZ91019.1"/>
    <property type="molecule type" value="Genomic_DNA"/>
</dbReference>
<dbReference type="AlphaFoldDB" id="A0A084JPY5"/>
<dbReference type="GO" id="GO:1901982">
    <property type="term" value="F:maltose binding"/>
    <property type="evidence" value="ECO:0007669"/>
    <property type="project" value="TreeGrafter"/>
</dbReference>
<keyword evidence="2" id="KW-0813">Transport</keyword>
<name>A0A084JPY5_9FIRM</name>
<evidence type="ECO:0000313" key="6">
    <source>
        <dbReference type="EMBL" id="KEZ91019.1"/>
    </source>
</evidence>
<proteinExistence type="inferred from homology"/>
<evidence type="ECO:0000256" key="3">
    <source>
        <dbReference type="ARBA" id="ARBA00022729"/>
    </source>
</evidence>
<evidence type="ECO:0008006" key="8">
    <source>
        <dbReference type="Google" id="ProtNLM"/>
    </source>
</evidence>
<dbReference type="GO" id="GO:0042956">
    <property type="term" value="P:maltodextrin transmembrane transport"/>
    <property type="evidence" value="ECO:0007669"/>
    <property type="project" value="TreeGrafter"/>
</dbReference>
<comment type="similarity">
    <text evidence="1">Belongs to the bacterial solute-binding protein 1 family.</text>
</comment>
<feature type="chain" id="PRO_5001777288" description="ABC transporter substrate-binding protein" evidence="5">
    <location>
        <begin position="29"/>
        <end position="429"/>
    </location>
</feature>
<dbReference type="GO" id="GO:0015768">
    <property type="term" value="P:maltose transport"/>
    <property type="evidence" value="ECO:0007669"/>
    <property type="project" value="TreeGrafter"/>
</dbReference>
<gene>
    <name evidence="6" type="ORF">IO98_06490</name>
</gene>
<dbReference type="RefSeq" id="WP_038279200.1">
    <property type="nucleotide sequence ID" value="NZ_JPME01000008.1"/>
</dbReference>
<keyword evidence="3 5" id="KW-0732">Signal</keyword>
<evidence type="ECO:0000256" key="2">
    <source>
        <dbReference type="ARBA" id="ARBA00022448"/>
    </source>
</evidence>
<dbReference type="SUPFAM" id="SSF53850">
    <property type="entry name" value="Periplasmic binding protein-like II"/>
    <property type="match status" value="1"/>
</dbReference>